<evidence type="ECO:0000313" key="2">
    <source>
        <dbReference type="Proteomes" id="UP000324748"/>
    </source>
</evidence>
<sequence length="255" mass="27511">MVTLLTPPPVSEHMCPASNRAISSAFDERAELDHFVLSRTTHHSAQSRAFPPPGYSALCSKSTFICDLTGLGPPWSNSDLIITLPINRKIFQATSKPNFRAELTKGSLQKLIASADFPRLLNHPGDSHKAGEDFIDAGGISAVPRPLPSSRFAVWGSLLRTSTFILGSAGVFLRKLGSASPSQLDCYSMAVETVASTSMSVVLAATEIPNRGHRNLQKATTLAHIVHLLPSMKSIKEVRFMPMLRQVEEGLPGPA</sequence>
<comment type="caution">
    <text evidence="1">The sequence shown here is derived from an EMBL/GenBank/DDBJ whole genome shotgun (WGS) entry which is preliminary data.</text>
</comment>
<evidence type="ECO:0000313" key="1">
    <source>
        <dbReference type="EMBL" id="KAA1074663.1"/>
    </source>
</evidence>
<dbReference type="AlphaFoldDB" id="A0A5B0MES1"/>
<reference evidence="1 2" key="1">
    <citation type="submission" date="2019-05" db="EMBL/GenBank/DDBJ databases">
        <title>Emergence of the Ug99 lineage of the wheat stem rust pathogen through somatic hybridization.</title>
        <authorList>
            <person name="Li F."/>
            <person name="Upadhyaya N.M."/>
            <person name="Sperschneider J."/>
            <person name="Matny O."/>
            <person name="Nguyen-Phuc H."/>
            <person name="Mago R."/>
            <person name="Raley C."/>
            <person name="Miller M.E."/>
            <person name="Silverstein K.A.T."/>
            <person name="Henningsen E."/>
            <person name="Hirsch C.D."/>
            <person name="Visser B."/>
            <person name="Pretorius Z.A."/>
            <person name="Steffenson B.J."/>
            <person name="Schwessinger B."/>
            <person name="Dodds P.N."/>
            <person name="Figueroa M."/>
        </authorList>
    </citation>
    <scope>NUCLEOTIDE SEQUENCE [LARGE SCALE GENOMIC DNA]</scope>
    <source>
        <strain evidence="1">21-0</strain>
    </source>
</reference>
<dbReference type="Proteomes" id="UP000324748">
    <property type="component" value="Unassembled WGS sequence"/>
</dbReference>
<dbReference type="EMBL" id="VSWC01000157">
    <property type="protein sequence ID" value="KAA1074663.1"/>
    <property type="molecule type" value="Genomic_DNA"/>
</dbReference>
<protein>
    <submittedName>
        <fullName evidence="1">Uncharacterized protein</fullName>
    </submittedName>
</protein>
<gene>
    <name evidence="1" type="ORF">PGT21_015093</name>
</gene>
<name>A0A5B0MES1_PUCGR</name>
<organism evidence="1 2">
    <name type="scientific">Puccinia graminis f. sp. tritici</name>
    <dbReference type="NCBI Taxonomy" id="56615"/>
    <lineage>
        <taxon>Eukaryota</taxon>
        <taxon>Fungi</taxon>
        <taxon>Dikarya</taxon>
        <taxon>Basidiomycota</taxon>
        <taxon>Pucciniomycotina</taxon>
        <taxon>Pucciniomycetes</taxon>
        <taxon>Pucciniales</taxon>
        <taxon>Pucciniaceae</taxon>
        <taxon>Puccinia</taxon>
    </lineage>
</organism>
<proteinExistence type="predicted"/>
<accession>A0A5B0MES1</accession>
<keyword evidence="2" id="KW-1185">Reference proteome</keyword>